<sequence length="60" mass="7323">KRQKRKEMRREREQKQYDTDMAKIKARKKPTFSDGKTLESARLLPYDFQGDLDDYIIEEQ</sequence>
<dbReference type="EMBL" id="SNRW01002018">
    <property type="protein sequence ID" value="KAA6394176.1"/>
    <property type="molecule type" value="Genomic_DNA"/>
</dbReference>
<proteinExistence type="predicted"/>
<gene>
    <name evidence="2" type="ORF">EZS28_010295</name>
</gene>
<name>A0A5J4WHL1_9EUKA</name>
<accession>A0A5J4WHL1</accession>
<dbReference type="AlphaFoldDB" id="A0A5J4WHL1"/>
<protein>
    <submittedName>
        <fullName evidence="2">Uncharacterized protein</fullName>
    </submittedName>
</protein>
<comment type="caution">
    <text evidence="2">The sequence shown here is derived from an EMBL/GenBank/DDBJ whole genome shotgun (WGS) entry which is preliminary data.</text>
</comment>
<feature type="compositionally biased region" description="Basic and acidic residues" evidence="1">
    <location>
        <begin position="8"/>
        <end position="23"/>
    </location>
</feature>
<evidence type="ECO:0000313" key="2">
    <source>
        <dbReference type="EMBL" id="KAA6394176.1"/>
    </source>
</evidence>
<evidence type="ECO:0000313" key="3">
    <source>
        <dbReference type="Proteomes" id="UP000324800"/>
    </source>
</evidence>
<dbReference type="Proteomes" id="UP000324800">
    <property type="component" value="Unassembled WGS sequence"/>
</dbReference>
<reference evidence="2 3" key="1">
    <citation type="submission" date="2019-03" db="EMBL/GenBank/DDBJ databases">
        <title>Single cell metagenomics reveals metabolic interactions within the superorganism composed of flagellate Streblomastix strix and complex community of Bacteroidetes bacteria on its surface.</title>
        <authorList>
            <person name="Treitli S.C."/>
            <person name="Kolisko M."/>
            <person name="Husnik F."/>
            <person name="Keeling P."/>
            <person name="Hampl V."/>
        </authorList>
    </citation>
    <scope>NUCLEOTIDE SEQUENCE [LARGE SCALE GENOMIC DNA]</scope>
    <source>
        <strain evidence="2">ST1C</strain>
    </source>
</reference>
<evidence type="ECO:0000256" key="1">
    <source>
        <dbReference type="SAM" id="MobiDB-lite"/>
    </source>
</evidence>
<feature type="non-terminal residue" evidence="2">
    <location>
        <position position="1"/>
    </location>
</feature>
<organism evidence="2 3">
    <name type="scientific">Streblomastix strix</name>
    <dbReference type="NCBI Taxonomy" id="222440"/>
    <lineage>
        <taxon>Eukaryota</taxon>
        <taxon>Metamonada</taxon>
        <taxon>Preaxostyla</taxon>
        <taxon>Oxymonadida</taxon>
        <taxon>Streblomastigidae</taxon>
        <taxon>Streblomastix</taxon>
    </lineage>
</organism>
<feature type="region of interest" description="Disordered" evidence="1">
    <location>
        <begin position="1"/>
        <end position="34"/>
    </location>
</feature>